<dbReference type="GO" id="GO:0019698">
    <property type="term" value="P:D-galacturonate catabolic process"/>
    <property type="evidence" value="ECO:0007669"/>
    <property type="project" value="TreeGrafter"/>
</dbReference>
<dbReference type="PANTHER" id="PTHR30536:SF5">
    <property type="entry name" value="ALTRONATE DEHYDRATASE"/>
    <property type="match status" value="1"/>
</dbReference>
<evidence type="ECO:0000259" key="3">
    <source>
        <dbReference type="Pfam" id="PF04295"/>
    </source>
</evidence>
<evidence type="ECO:0000256" key="2">
    <source>
        <dbReference type="ARBA" id="ARBA00023239"/>
    </source>
</evidence>
<comment type="caution">
    <text evidence="5">The sequence shown here is derived from an EMBL/GenBank/DDBJ whole genome shotgun (WGS) entry which is preliminary data.</text>
</comment>
<sequence length="405" mass="44369">MKEEILCQGYQRKDGTKGIRNKILVVFTVECSKHVCRRIAEHFQNLGEDVETIGSHSCLHNQVNIRRLLKYCTHPNVGGVLAVGHGCEYTYPSMLAKVTENSGREAAWFYQQEEGGTEKSIIKGISIVQNMLEKLKAVPRVPMYFSDLVIGGECGGSDFTSGLAGNALVGSVFDYVVDHGGSAVFEELSEGIGLKDYLMNRGIDDRVKEDIANAYDKTVDFCSAYGQFSIAPGNMDGGLTTIEEKSMGAMVKSGRRPIQSVLKIAQTPGRKGLHLLDVIPDEKLEPAHFIAADPSDMLDLIAVGCHLVFLVTGRGHVVGTPVSPVIKVTGNPRTYEKMSDDIDFCAAGLLDGSEKMADMTQRMVTLMTDVCRGKASNAEKMGHREGILYFNFQDPVNVPKCWDFQ</sequence>
<comment type="similarity">
    <text evidence="1">Belongs to the UxaA family.</text>
</comment>
<evidence type="ECO:0000259" key="4">
    <source>
        <dbReference type="Pfam" id="PF20629"/>
    </source>
</evidence>
<dbReference type="PANTHER" id="PTHR30536">
    <property type="entry name" value="ALTRONATE/GALACTARATE DEHYDRATASE"/>
    <property type="match status" value="1"/>
</dbReference>
<feature type="domain" description="D-galactarate/Altronate dehydratase second" evidence="3">
    <location>
        <begin position="9"/>
        <end position="135"/>
    </location>
</feature>
<dbReference type="GO" id="GO:0016829">
    <property type="term" value="F:lyase activity"/>
    <property type="evidence" value="ECO:0007669"/>
    <property type="project" value="UniProtKB-KW"/>
</dbReference>
<dbReference type="GO" id="GO:0016787">
    <property type="term" value="F:hydrolase activity"/>
    <property type="evidence" value="ECO:0007669"/>
    <property type="project" value="UniProtKB-KW"/>
</dbReference>
<keyword evidence="5" id="KW-0378">Hydrolase</keyword>
<dbReference type="AlphaFoldDB" id="A0A9D1WGR7"/>
<organism evidence="5 6">
    <name type="scientific">Candidatus Blautia gallistercoris</name>
    <dbReference type="NCBI Taxonomy" id="2838490"/>
    <lineage>
        <taxon>Bacteria</taxon>
        <taxon>Bacillati</taxon>
        <taxon>Bacillota</taxon>
        <taxon>Clostridia</taxon>
        <taxon>Lachnospirales</taxon>
        <taxon>Lachnospiraceae</taxon>
        <taxon>Blautia</taxon>
    </lineage>
</organism>
<evidence type="ECO:0000256" key="1">
    <source>
        <dbReference type="ARBA" id="ARBA00010986"/>
    </source>
</evidence>
<dbReference type="Pfam" id="PF20629">
    <property type="entry name" value="GD_AH_C"/>
    <property type="match status" value="1"/>
</dbReference>
<evidence type="ECO:0000313" key="5">
    <source>
        <dbReference type="EMBL" id="HIX58926.1"/>
    </source>
</evidence>
<dbReference type="InterPro" id="IPR048332">
    <property type="entry name" value="GD_AH_C"/>
</dbReference>
<proteinExistence type="inferred from homology"/>
<name>A0A9D1WGR7_9FIRM</name>
<evidence type="ECO:0000313" key="6">
    <source>
        <dbReference type="Proteomes" id="UP000886817"/>
    </source>
</evidence>
<reference evidence="5" key="2">
    <citation type="submission" date="2021-04" db="EMBL/GenBank/DDBJ databases">
        <authorList>
            <person name="Gilroy R."/>
        </authorList>
    </citation>
    <scope>NUCLEOTIDE SEQUENCE</scope>
    <source>
        <strain evidence="5">ChiSjej1B19-8411</strain>
    </source>
</reference>
<dbReference type="InterPro" id="IPR007392">
    <property type="entry name" value="GD_AH_second"/>
</dbReference>
<accession>A0A9D1WGR7</accession>
<dbReference type="Pfam" id="PF04295">
    <property type="entry name" value="GD_AH_second"/>
    <property type="match status" value="1"/>
</dbReference>
<keyword evidence="2" id="KW-0456">Lyase</keyword>
<gene>
    <name evidence="5" type="ORF">IAA45_04315</name>
</gene>
<dbReference type="InterPro" id="IPR052172">
    <property type="entry name" value="UxaA_altronate/galactarate_dh"/>
</dbReference>
<reference evidence="5" key="1">
    <citation type="journal article" date="2021" name="PeerJ">
        <title>Extensive microbial diversity within the chicken gut microbiome revealed by metagenomics and culture.</title>
        <authorList>
            <person name="Gilroy R."/>
            <person name="Ravi A."/>
            <person name="Getino M."/>
            <person name="Pursley I."/>
            <person name="Horton D.L."/>
            <person name="Alikhan N.F."/>
            <person name="Baker D."/>
            <person name="Gharbi K."/>
            <person name="Hall N."/>
            <person name="Watson M."/>
            <person name="Adriaenssens E.M."/>
            <person name="Foster-Nyarko E."/>
            <person name="Jarju S."/>
            <person name="Secka A."/>
            <person name="Antonio M."/>
            <person name="Oren A."/>
            <person name="Chaudhuri R.R."/>
            <person name="La Ragione R."/>
            <person name="Hildebrand F."/>
            <person name="Pallen M.J."/>
        </authorList>
    </citation>
    <scope>NUCLEOTIDE SEQUENCE</scope>
    <source>
        <strain evidence="5">ChiSjej1B19-8411</strain>
    </source>
</reference>
<feature type="domain" description="D-galactarate/Altronate dehydratase C-terminal" evidence="4">
    <location>
        <begin position="146"/>
        <end position="389"/>
    </location>
</feature>
<dbReference type="EMBL" id="DXEX01000099">
    <property type="protein sequence ID" value="HIX58926.1"/>
    <property type="molecule type" value="Genomic_DNA"/>
</dbReference>
<protein>
    <submittedName>
        <fullName evidence="5">UxaA family hydrolase</fullName>
    </submittedName>
</protein>
<dbReference type="Proteomes" id="UP000886817">
    <property type="component" value="Unassembled WGS sequence"/>
</dbReference>